<dbReference type="EC" id="3.1.-.-" evidence="9"/>
<dbReference type="Pfam" id="PF02130">
    <property type="entry name" value="YbeY"/>
    <property type="match status" value="1"/>
</dbReference>
<name>A0A377FSN1_9BACL</name>
<keyword evidence="5 9" id="KW-0479">Metal-binding</keyword>
<evidence type="ECO:0000256" key="5">
    <source>
        <dbReference type="ARBA" id="ARBA00022723"/>
    </source>
</evidence>
<dbReference type="InterPro" id="IPR020549">
    <property type="entry name" value="YbeY_CS"/>
</dbReference>
<keyword evidence="6 9" id="KW-0255">Endonuclease</keyword>
<comment type="cofactor">
    <cofactor evidence="9">
        <name>Zn(2+)</name>
        <dbReference type="ChEBI" id="CHEBI:29105"/>
    </cofactor>
    <text evidence="9">Binds 1 zinc ion.</text>
</comment>
<dbReference type="Gene3D" id="3.40.390.30">
    <property type="entry name" value="Metalloproteases ('zincins'), catalytic domain"/>
    <property type="match status" value="1"/>
</dbReference>
<keyword evidence="9" id="KW-0963">Cytoplasm</keyword>
<feature type="binding site" evidence="9">
    <location>
        <position position="121"/>
    </location>
    <ligand>
        <name>Zn(2+)</name>
        <dbReference type="ChEBI" id="CHEBI:29105"/>
        <note>catalytic</note>
    </ligand>
</feature>
<gene>
    <name evidence="9" type="primary">ybeY</name>
    <name evidence="10" type="ORF">NCTC13163_01167</name>
</gene>
<comment type="function">
    <text evidence="9">Single strand-specific metallo-endoribonuclease involved in late-stage 70S ribosome quality control and in maturation of the 3' terminus of the 16S rRNA.</text>
</comment>
<dbReference type="GO" id="GO:0006364">
    <property type="term" value="P:rRNA processing"/>
    <property type="evidence" value="ECO:0007669"/>
    <property type="project" value="UniProtKB-UniRule"/>
</dbReference>
<dbReference type="AlphaFoldDB" id="A0A377FSN1"/>
<keyword evidence="7 9" id="KW-0378">Hydrolase</keyword>
<sequence>MQIISNDEHELLTSAQRELVEAILVHAAKEEDVEEPSELSVTFLTNDLIQEINRDWRGKDVPTDVISFAFDEMGEDEMDFLLDEDEPRLLGDLVISVERCREQAADYGHSFERELGFLAIHGFLHLLGYDHMTPEDEAEMTARQEEVLAHFELKRGEV</sequence>
<dbReference type="SUPFAM" id="SSF55486">
    <property type="entry name" value="Metalloproteases ('zincins'), catalytic domain"/>
    <property type="match status" value="1"/>
</dbReference>
<dbReference type="PANTHER" id="PTHR46986">
    <property type="entry name" value="ENDORIBONUCLEASE YBEY, CHLOROPLASTIC"/>
    <property type="match status" value="1"/>
</dbReference>
<comment type="similarity">
    <text evidence="1 9">Belongs to the endoribonuclease YbeY family.</text>
</comment>
<accession>A0A377FSN1</accession>
<evidence type="ECO:0000256" key="8">
    <source>
        <dbReference type="ARBA" id="ARBA00022833"/>
    </source>
</evidence>
<proteinExistence type="inferred from homology"/>
<keyword evidence="3 9" id="KW-0698">rRNA processing</keyword>
<evidence type="ECO:0000256" key="6">
    <source>
        <dbReference type="ARBA" id="ARBA00022759"/>
    </source>
</evidence>
<dbReference type="PROSITE" id="PS01306">
    <property type="entry name" value="UPF0054"/>
    <property type="match status" value="1"/>
</dbReference>
<dbReference type="GO" id="GO:0004521">
    <property type="term" value="F:RNA endonuclease activity"/>
    <property type="evidence" value="ECO:0007669"/>
    <property type="project" value="UniProtKB-UniRule"/>
</dbReference>
<dbReference type="PANTHER" id="PTHR46986:SF1">
    <property type="entry name" value="ENDORIBONUCLEASE YBEY, CHLOROPLASTIC"/>
    <property type="match status" value="1"/>
</dbReference>
<evidence type="ECO:0000256" key="7">
    <source>
        <dbReference type="ARBA" id="ARBA00022801"/>
    </source>
</evidence>
<comment type="subcellular location">
    <subcellularLocation>
        <location evidence="9">Cytoplasm</location>
    </subcellularLocation>
</comment>
<protein>
    <recommendedName>
        <fullName evidence="9">Endoribonuclease YbeY</fullName>
        <ecNumber evidence="9">3.1.-.-</ecNumber>
    </recommendedName>
</protein>
<dbReference type="GO" id="GO:0004222">
    <property type="term" value="F:metalloendopeptidase activity"/>
    <property type="evidence" value="ECO:0007669"/>
    <property type="project" value="InterPro"/>
</dbReference>
<dbReference type="RefSeq" id="WP_029334748.1">
    <property type="nucleotide sequence ID" value="NZ_UGGP01000001.1"/>
</dbReference>
<dbReference type="SMR" id="A0A377FSN1"/>
<feature type="binding site" evidence="9">
    <location>
        <position position="125"/>
    </location>
    <ligand>
        <name>Zn(2+)</name>
        <dbReference type="ChEBI" id="CHEBI:29105"/>
        <note>catalytic</note>
    </ligand>
</feature>
<evidence type="ECO:0000313" key="11">
    <source>
        <dbReference type="Proteomes" id="UP000254060"/>
    </source>
</evidence>
<dbReference type="InterPro" id="IPR023091">
    <property type="entry name" value="MetalPrtase_cat_dom_sf_prd"/>
</dbReference>
<keyword evidence="4 9" id="KW-0540">Nuclease</keyword>
<dbReference type="InterPro" id="IPR002036">
    <property type="entry name" value="YbeY"/>
</dbReference>
<evidence type="ECO:0000256" key="1">
    <source>
        <dbReference type="ARBA" id="ARBA00010875"/>
    </source>
</evidence>
<dbReference type="OrthoDB" id="9807740at2"/>
<evidence type="ECO:0000256" key="3">
    <source>
        <dbReference type="ARBA" id="ARBA00022552"/>
    </source>
</evidence>
<organism evidence="10 11">
    <name type="scientific">Exiguobacterium aurantiacum</name>
    <dbReference type="NCBI Taxonomy" id="33987"/>
    <lineage>
        <taxon>Bacteria</taxon>
        <taxon>Bacillati</taxon>
        <taxon>Bacillota</taxon>
        <taxon>Bacilli</taxon>
        <taxon>Bacillales</taxon>
        <taxon>Bacillales Family XII. Incertae Sedis</taxon>
        <taxon>Exiguobacterium</taxon>
    </lineage>
</organism>
<dbReference type="EMBL" id="UGGP01000001">
    <property type="protein sequence ID" value="STO07809.1"/>
    <property type="molecule type" value="Genomic_DNA"/>
</dbReference>
<dbReference type="GO" id="GO:0008270">
    <property type="term" value="F:zinc ion binding"/>
    <property type="evidence" value="ECO:0007669"/>
    <property type="project" value="UniProtKB-UniRule"/>
</dbReference>
<dbReference type="HAMAP" id="MF_00009">
    <property type="entry name" value="Endoribonucl_YbeY"/>
    <property type="match status" value="1"/>
</dbReference>
<keyword evidence="2 9" id="KW-0690">Ribosome biogenesis</keyword>
<dbReference type="NCBIfam" id="TIGR00043">
    <property type="entry name" value="rRNA maturation RNase YbeY"/>
    <property type="match status" value="1"/>
</dbReference>
<dbReference type="STRING" id="1397694.GCA_000702585_01672"/>
<evidence type="ECO:0000256" key="2">
    <source>
        <dbReference type="ARBA" id="ARBA00022517"/>
    </source>
</evidence>
<dbReference type="Proteomes" id="UP000254060">
    <property type="component" value="Unassembled WGS sequence"/>
</dbReference>
<reference evidence="10 11" key="1">
    <citation type="submission" date="2018-06" db="EMBL/GenBank/DDBJ databases">
        <authorList>
            <consortium name="Pathogen Informatics"/>
            <person name="Doyle S."/>
        </authorList>
    </citation>
    <scope>NUCLEOTIDE SEQUENCE [LARGE SCALE GENOMIC DNA]</scope>
    <source>
        <strain evidence="10 11">NCTC13163</strain>
    </source>
</reference>
<dbReference type="GO" id="GO:0005737">
    <property type="term" value="C:cytoplasm"/>
    <property type="evidence" value="ECO:0007669"/>
    <property type="project" value="UniProtKB-SubCell"/>
</dbReference>
<feature type="binding site" evidence="9">
    <location>
        <position position="131"/>
    </location>
    <ligand>
        <name>Zn(2+)</name>
        <dbReference type="ChEBI" id="CHEBI:29105"/>
        <note>catalytic</note>
    </ligand>
</feature>
<keyword evidence="8 9" id="KW-0862">Zinc</keyword>
<evidence type="ECO:0000256" key="9">
    <source>
        <dbReference type="HAMAP-Rule" id="MF_00009"/>
    </source>
</evidence>
<evidence type="ECO:0000256" key="4">
    <source>
        <dbReference type="ARBA" id="ARBA00022722"/>
    </source>
</evidence>
<evidence type="ECO:0000313" key="10">
    <source>
        <dbReference type="EMBL" id="STO07809.1"/>
    </source>
</evidence>